<dbReference type="KEGG" id="mar:MAE_08680"/>
<gene>
    <name evidence="1" type="ordered locus">MAE_08680</name>
</gene>
<dbReference type="STRING" id="449447.MAE_08680"/>
<dbReference type="PaxDb" id="449447-MAE_08680"/>
<accession>B0JQN1</accession>
<dbReference type="EMBL" id="AP009552">
    <property type="protein sequence ID" value="BAG00690.1"/>
    <property type="molecule type" value="Genomic_DNA"/>
</dbReference>
<dbReference type="AlphaFoldDB" id="B0JQN1"/>
<organism evidence="1 2">
    <name type="scientific">Microcystis aeruginosa (strain NIES-843 / IAM M-2473)</name>
    <dbReference type="NCBI Taxonomy" id="449447"/>
    <lineage>
        <taxon>Bacteria</taxon>
        <taxon>Bacillati</taxon>
        <taxon>Cyanobacteriota</taxon>
        <taxon>Cyanophyceae</taxon>
        <taxon>Oscillatoriophycideae</taxon>
        <taxon>Chroococcales</taxon>
        <taxon>Microcystaceae</taxon>
        <taxon>Microcystis</taxon>
    </lineage>
</organism>
<evidence type="ECO:0000313" key="2">
    <source>
        <dbReference type="Proteomes" id="UP000001510"/>
    </source>
</evidence>
<reference evidence="1 2" key="1">
    <citation type="journal article" date="2007" name="DNA Res.">
        <title>Complete genomic structure of the bloom-forming toxic cyanobacterium Microcystis aeruginosa NIES-843.</title>
        <authorList>
            <person name="Kaneko T."/>
            <person name="Nakajima N."/>
            <person name="Okamoto S."/>
            <person name="Suzuki I."/>
            <person name="Tanabe Y."/>
            <person name="Tamaoki M."/>
            <person name="Nakamura Y."/>
            <person name="Kasai F."/>
            <person name="Watanabe A."/>
            <person name="Kawashima K."/>
            <person name="Kishida Y."/>
            <person name="Ono A."/>
            <person name="Shimizu Y."/>
            <person name="Takahashi C."/>
            <person name="Minami C."/>
            <person name="Fujishiro T."/>
            <person name="Kohara M."/>
            <person name="Katoh M."/>
            <person name="Nakazaki N."/>
            <person name="Nakayama S."/>
            <person name="Yamada M."/>
            <person name="Tabata S."/>
            <person name="Watanabe M.M."/>
        </authorList>
    </citation>
    <scope>NUCLEOTIDE SEQUENCE [LARGE SCALE GENOMIC DNA]</scope>
    <source>
        <strain evidence="2">NIES-843 / IAM M-247</strain>
    </source>
</reference>
<dbReference type="HOGENOM" id="CLU_2717849_0_0_3"/>
<dbReference type="Proteomes" id="UP000001510">
    <property type="component" value="Chromosome"/>
</dbReference>
<keyword evidence="2" id="KW-1185">Reference proteome</keyword>
<proteinExistence type="predicted"/>
<name>B0JQN1_MICAN</name>
<protein>
    <submittedName>
        <fullName evidence="1">Uncharacterized protein</fullName>
    </submittedName>
</protein>
<evidence type="ECO:0000313" key="1">
    <source>
        <dbReference type="EMBL" id="BAG00690.1"/>
    </source>
</evidence>
<sequence>MPPIEPYQVTKNRHCSATIQNVGEIDRYAPKLVRYRRHWVAPPRWGWRACFRARYWVIGVFKISAISHQILC</sequence>
<dbReference type="EnsemblBacteria" id="BAG00690">
    <property type="protein sequence ID" value="BAG00690"/>
    <property type="gene ID" value="MAE_08680"/>
</dbReference>